<dbReference type="RefSeq" id="WP_188448208.1">
    <property type="nucleotide sequence ID" value="NZ_BMFO01000002.1"/>
</dbReference>
<name>A0A917FMA2_9GAMM</name>
<feature type="region of interest" description="Disordered" evidence="1">
    <location>
        <begin position="330"/>
        <end position="352"/>
    </location>
</feature>
<feature type="compositionally biased region" description="Low complexity" evidence="1">
    <location>
        <begin position="330"/>
        <end position="342"/>
    </location>
</feature>
<dbReference type="InterPro" id="IPR011933">
    <property type="entry name" value="Double_TM_dom"/>
</dbReference>
<dbReference type="InterPro" id="IPR024163">
    <property type="entry name" value="Aerotolerance_reg_N"/>
</dbReference>
<gene>
    <name evidence="4" type="ORF">GCM10010960_08790</name>
</gene>
<evidence type="ECO:0000256" key="2">
    <source>
        <dbReference type="SAM" id="Phobius"/>
    </source>
</evidence>
<proteinExistence type="predicted"/>
<organism evidence="4 5">
    <name type="scientific">Arenimonas maotaiensis</name>
    <dbReference type="NCBI Taxonomy" id="1446479"/>
    <lineage>
        <taxon>Bacteria</taxon>
        <taxon>Pseudomonadati</taxon>
        <taxon>Pseudomonadota</taxon>
        <taxon>Gammaproteobacteria</taxon>
        <taxon>Lysobacterales</taxon>
        <taxon>Lysobacteraceae</taxon>
        <taxon>Arenimonas</taxon>
    </lineage>
</organism>
<protein>
    <submittedName>
        <fullName evidence="4">Membrane protein</fullName>
    </submittedName>
</protein>
<feature type="transmembrane region" description="Helical" evidence="2">
    <location>
        <begin position="6"/>
        <end position="23"/>
    </location>
</feature>
<evidence type="ECO:0000256" key="1">
    <source>
        <dbReference type="SAM" id="MobiDB-lite"/>
    </source>
</evidence>
<evidence type="ECO:0000313" key="5">
    <source>
        <dbReference type="Proteomes" id="UP000632858"/>
    </source>
</evidence>
<keyword evidence="5" id="KW-1185">Reference proteome</keyword>
<sequence>MNFLLPAAFAAFAALLLPILIHLSRRSQTQRTEFAALRWIGAKLRPRRRPVVQEWLLLLLRLLLIAVVVLWLAAPVWQRSAPPRDWLLVTPGVDWRGVSDLPAGETVQRRWLAPGFLPLSAPSPSAQAVPTASLLREWDAVAPAGDRLTVLVPKTLGGLDGERLRLSRAVVWRVLPGSSAPRRTPDTPLPALTLLDGSAESAAAAFFRAAYLSWQAGLPEAKRRTLPLSAIAALAPDAIALHLQPGPLPADLRTWLERGGTLMLPVGTVHRTVGEWQTVWRDDDGLPLLRAAAAGDGRLLQWQRPLDPQVLPLLLEPEFADGLQRALARSPAAPDRASAADHAPLRGTSTHPVAPEPMRPWFALAAVLLFALERLLAARRGVWSTP</sequence>
<keyword evidence="2" id="KW-0472">Membrane</keyword>
<keyword evidence="2" id="KW-0812">Transmembrane</keyword>
<dbReference type="Pfam" id="PF07584">
    <property type="entry name" value="BatA"/>
    <property type="match status" value="1"/>
</dbReference>
<dbReference type="AlphaFoldDB" id="A0A917FMA2"/>
<evidence type="ECO:0000313" key="4">
    <source>
        <dbReference type="EMBL" id="GGF89171.1"/>
    </source>
</evidence>
<accession>A0A917FMA2</accession>
<reference evidence="4" key="1">
    <citation type="journal article" date="2014" name="Int. J. Syst. Evol. Microbiol.">
        <title>Complete genome sequence of Corynebacterium casei LMG S-19264T (=DSM 44701T), isolated from a smear-ripened cheese.</title>
        <authorList>
            <consortium name="US DOE Joint Genome Institute (JGI-PGF)"/>
            <person name="Walter F."/>
            <person name="Albersmeier A."/>
            <person name="Kalinowski J."/>
            <person name="Ruckert C."/>
        </authorList>
    </citation>
    <scope>NUCLEOTIDE SEQUENCE</scope>
    <source>
        <strain evidence="4">CGMCC 1.12726</strain>
    </source>
</reference>
<keyword evidence="2" id="KW-1133">Transmembrane helix</keyword>
<feature type="transmembrane region" description="Helical" evidence="2">
    <location>
        <begin position="55"/>
        <end position="74"/>
    </location>
</feature>
<dbReference type="NCBIfam" id="TIGR02226">
    <property type="entry name" value="two_anch"/>
    <property type="match status" value="1"/>
</dbReference>
<evidence type="ECO:0000259" key="3">
    <source>
        <dbReference type="Pfam" id="PF07584"/>
    </source>
</evidence>
<comment type="caution">
    <text evidence="4">The sequence shown here is derived from an EMBL/GenBank/DDBJ whole genome shotgun (WGS) entry which is preliminary data.</text>
</comment>
<dbReference type="Proteomes" id="UP000632858">
    <property type="component" value="Unassembled WGS sequence"/>
</dbReference>
<feature type="domain" description="Aerotolerance regulator N-terminal" evidence="3">
    <location>
        <begin position="1"/>
        <end position="75"/>
    </location>
</feature>
<reference evidence="4" key="2">
    <citation type="submission" date="2020-09" db="EMBL/GenBank/DDBJ databases">
        <authorList>
            <person name="Sun Q."/>
            <person name="Zhou Y."/>
        </authorList>
    </citation>
    <scope>NUCLEOTIDE SEQUENCE</scope>
    <source>
        <strain evidence="4">CGMCC 1.12726</strain>
    </source>
</reference>
<dbReference type="EMBL" id="BMFO01000002">
    <property type="protein sequence ID" value="GGF89171.1"/>
    <property type="molecule type" value="Genomic_DNA"/>
</dbReference>